<keyword evidence="6" id="KW-0051">Antiviral defense</keyword>
<dbReference type="InterPro" id="IPR006674">
    <property type="entry name" value="HD_domain"/>
</dbReference>
<dbReference type="SMART" id="SM00471">
    <property type="entry name" value="HDc"/>
    <property type="match status" value="1"/>
</dbReference>
<evidence type="ECO:0000313" key="11">
    <source>
        <dbReference type="EMBL" id="MBL0686025.1"/>
    </source>
</evidence>
<feature type="transmembrane region" description="Helical" evidence="9">
    <location>
        <begin position="275"/>
        <end position="295"/>
    </location>
</feature>
<sequence length="393" mass="45876">MSSLLEKTEHFVSELFDKELPNSCMYHNYDHTKRVFKSTKEIIDSINISDEDEEVLLLTALLHDTGYSKSSINHEEHSVEIAKDFLIAQNASKDIINKVSKQIMATKMEHKPTDLMEEIIRDADASHFAKDYYGETSELLRREFKLNNIKDLDSSEWLKANIDLFQNKHHYYTDYAKDNWGPKKEENLTKMLEEQTRLKKEKKKQKEKLKKLYREESPEKGIQTLFRVTLRNHLKLSDIADTKANILLSVNAIIISLALSNLIPKLDNPSNQYLIYPTLIFLMFSIASIVLSVLATRPNVTSGEFTRKEIEEKKVNLLFFGNFHKMPLAEYKWAMSELMNDKDYIYDTMIKDLYFLGKVLHKKYKILRITYTVFMIGIVSSVISFIIAFNTLQ</sequence>
<evidence type="ECO:0000313" key="12">
    <source>
        <dbReference type="Proteomes" id="UP000651057"/>
    </source>
</evidence>
<gene>
    <name evidence="11" type="ORF">JJQ60_21035</name>
</gene>
<dbReference type="GO" id="GO:0000166">
    <property type="term" value="F:nucleotide binding"/>
    <property type="evidence" value="ECO:0007669"/>
    <property type="project" value="UniProtKB-KW"/>
</dbReference>
<keyword evidence="4" id="KW-0547">Nucleotide-binding</keyword>
<comment type="caution">
    <text evidence="11">The sequence shown here is derived from an EMBL/GenBank/DDBJ whole genome shotgun (WGS) entry which is preliminary data.</text>
</comment>
<dbReference type="InterPro" id="IPR043760">
    <property type="entry name" value="PycTM_dom"/>
</dbReference>
<dbReference type="GO" id="GO:0051607">
    <property type="term" value="P:defense response to virus"/>
    <property type="evidence" value="ECO:0007669"/>
    <property type="project" value="UniProtKB-KW"/>
</dbReference>
<name>A0A937A217_9FLAO</name>
<evidence type="ECO:0000256" key="3">
    <source>
        <dbReference type="ARBA" id="ARBA00022692"/>
    </source>
</evidence>
<accession>A0A937A217</accession>
<evidence type="ECO:0000256" key="8">
    <source>
        <dbReference type="SAM" id="Coils"/>
    </source>
</evidence>
<feature type="domain" description="HD/PDEase" evidence="10">
    <location>
        <begin position="24"/>
        <end position="138"/>
    </location>
</feature>
<dbReference type="GO" id="GO:0005886">
    <property type="term" value="C:plasma membrane"/>
    <property type="evidence" value="ECO:0007669"/>
    <property type="project" value="UniProtKB-SubCell"/>
</dbReference>
<dbReference type="InterPro" id="IPR003607">
    <property type="entry name" value="HD/PDEase_dom"/>
</dbReference>
<dbReference type="Gene3D" id="1.10.3210.10">
    <property type="entry name" value="Hypothetical protein af1432"/>
    <property type="match status" value="1"/>
</dbReference>
<dbReference type="Proteomes" id="UP000651057">
    <property type="component" value="Unassembled WGS sequence"/>
</dbReference>
<evidence type="ECO:0000256" key="1">
    <source>
        <dbReference type="ARBA" id="ARBA00004236"/>
    </source>
</evidence>
<evidence type="ECO:0000256" key="5">
    <source>
        <dbReference type="ARBA" id="ARBA00022989"/>
    </source>
</evidence>
<keyword evidence="7 9" id="KW-0472">Membrane</keyword>
<feature type="transmembrane region" description="Helical" evidence="9">
    <location>
        <begin position="244"/>
        <end position="263"/>
    </location>
</feature>
<dbReference type="CDD" id="cd00077">
    <property type="entry name" value="HDc"/>
    <property type="match status" value="1"/>
</dbReference>
<dbReference type="SUPFAM" id="SSF109604">
    <property type="entry name" value="HD-domain/PDEase-like"/>
    <property type="match status" value="1"/>
</dbReference>
<keyword evidence="12" id="KW-1185">Reference proteome</keyword>
<comment type="subcellular location">
    <subcellularLocation>
        <location evidence="1">Cell membrane</location>
    </subcellularLocation>
</comment>
<organism evidence="11 12">
    <name type="scientific">Aquimarina mytili</name>
    <dbReference type="NCBI Taxonomy" id="874423"/>
    <lineage>
        <taxon>Bacteria</taxon>
        <taxon>Pseudomonadati</taxon>
        <taxon>Bacteroidota</taxon>
        <taxon>Flavobacteriia</taxon>
        <taxon>Flavobacteriales</taxon>
        <taxon>Flavobacteriaceae</taxon>
        <taxon>Aquimarina</taxon>
    </lineage>
</organism>
<keyword evidence="5 9" id="KW-1133">Transmembrane helix</keyword>
<evidence type="ECO:0000259" key="10">
    <source>
        <dbReference type="SMART" id="SM00471"/>
    </source>
</evidence>
<protein>
    <submittedName>
        <fullName evidence="11">HD domain-containing protein</fullName>
    </submittedName>
</protein>
<proteinExistence type="predicted"/>
<dbReference type="AlphaFoldDB" id="A0A937A217"/>
<dbReference type="Pfam" id="PF18967">
    <property type="entry name" value="PycTM"/>
    <property type="match status" value="1"/>
</dbReference>
<keyword evidence="3 9" id="KW-0812">Transmembrane</keyword>
<dbReference type="RefSeq" id="WP_201924547.1">
    <property type="nucleotide sequence ID" value="NZ_BAABAX010000028.1"/>
</dbReference>
<keyword evidence="8" id="KW-0175">Coiled coil</keyword>
<dbReference type="EMBL" id="JAERQJ010000016">
    <property type="protein sequence ID" value="MBL0686025.1"/>
    <property type="molecule type" value="Genomic_DNA"/>
</dbReference>
<evidence type="ECO:0000256" key="7">
    <source>
        <dbReference type="ARBA" id="ARBA00023136"/>
    </source>
</evidence>
<feature type="coiled-coil region" evidence="8">
    <location>
        <begin position="185"/>
        <end position="215"/>
    </location>
</feature>
<evidence type="ECO:0000256" key="9">
    <source>
        <dbReference type="SAM" id="Phobius"/>
    </source>
</evidence>
<evidence type="ECO:0000256" key="2">
    <source>
        <dbReference type="ARBA" id="ARBA00022475"/>
    </source>
</evidence>
<evidence type="ECO:0000256" key="4">
    <source>
        <dbReference type="ARBA" id="ARBA00022741"/>
    </source>
</evidence>
<feature type="transmembrane region" description="Helical" evidence="9">
    <location>
        <begin position="369"/>
        <end position="389"/>
    </location>
</feature>
<dbReference type="Pfam" id="PF01966">
    <property type="entry name" value="HD"/>
    <property type="match status" value="1"/>
</dbReference>
<evidence type="ECO:0000256" key="6">
    <source>
        <dbReference type="ARBA" id="ARBA00023118"/>
    </source>
</evidence>
<reference evidence="11" key="1">
    <citation type="submission" date="2021-01" db="EMBL/GenBank/DDBJ databases">
        <authorList>
            <person name="Zhong Y.L."/>
        </authorList>
    </citation>
    <scope>NUCLEOTIDE SEQUENCE</scope>
    <source>
        <strain evidence="11">KCTC 23302</strain>
    </source>
</reference>
<keyword evidence="2" id="KW-1003">Cell membrane</keyword>